<name>A0A6L3ZKM5_9FLAO</name>
<feature type="active site" evidence="5">
    <location>
        <position position="435"/>
    </location>
</feature>
<protein>
    <submittedName>
        <fullName evidence="7">23S rRNA (Uracil(1939)-C(5))-methyltransferase RlmD</fullName>
        <ecNumber evidence="7">2.1.1.190</ecNumber>
    </submittedName>
</protein>
<dbReference type="PANTHER" id="PTHR11061">
    <property type="entry name" value="RNA M5U METHYLTRANSFERASE"/>
    <property type="match status" value="1"/>
</dbReference>
<dbReference type="AlphaFoldDB" id="A0A6L3ZKM5"/>
<evidence type="ECO:0000256" key="1">
    <source>
        <dbReference type="ARBA" id="ARBA00022603"/>
    </source>
</evidence>
<dbReference type="PANTHER" id="PTHR11061:SF30">
    <property type="entry name" value="TRNA (URACIL(54)-C(5))-METHYLTRANSFERASE"/>
    <property type="match status" value="1"/>
</dbReference>
<dbReference type="InterPro" id="IPR030391">
    <property type="entry name" value="MeTrfase_TrmA_CS"/>
</dbReference>
<evidence type="ECO:0000256" key="3">
    <source>
        <dbReference type="ARBA" id="ARBA00022691"/>
    </source>
</evidence>
<dbReference type="OrthoDB" id="9804590at2"/>
<evidence type="ECO:0000313" key="8">
    <source>
        <dbReference type="Proteomes" id="UP000484164"/>
    </source>
</evidence>
<dbReference type="GO" id="GO:0070041">
    <property type="term" value="F:rRNA (uridine-C5-)-methyltransferase activity"/>
    <property type="evidence" value="ECO:0007669"/>
    <property type="project" value="TreeGrafter"/>
</dbReference>
<dbReference type="InterPro" id="IPR002792">
    <property type="entry name" value="TRAM_dom"/>
</dbReference>
<dbReference type="PROSITE" id="PS01231">
    <property type="entry name" value="TRMA_2"/>
    <property type="match status" value="1"/>
</dbReference>
<evidence type="ECO:0000256" key="4">
    <source>
        <dbReference type="PROSITE-ProRule" id="PRU01024"/>
    </source>
</evidence>
<dbReference type="NCBIfam" id="TIGR00479">
    <property type="entry name" value="rumA"/>
    <property type="match status" value="1"/>
</dbReference>
<dbReference type="InterPro" id="IPR030390">
    <property type="entry name" value="MeTrfase_TrmA_AS"/>
</dbReference>
<feature type="binding site" evidence="4">
    <location>
        <position position="408"/>
    </location>
    <ligand>
        <name>S-adenosyl-L-methionine</name>
        <dbReference type="ChEBI" id="CHEBI:59789"/>
    </ligand>
</feature>
<dbReference type="Proteomes" id="UP000484164">
    <property type="component" value="Unassembled WGS sequence"/>
</dbReference>
<reference evidence="7 8" key="1">
    <citation type="submission" date="2019-10" db="EMBL/GenBank/DDBJ databases">
        <title>Genome sequence of Phaeocystidibacter marisrubri JCM30614 (type strain).</title>
        <authorList>
            <person name="Bowman J.P."/>
        </authorList>
    </citation>
    <scope>NUCLEOTIDE SEQUENCE [LARGE SCALE GENOMIC DNA]</scope>
    <source>
        <strain evidence="7 8">JCM 30614</strain>
    </source>
</reference>
<dbReference type="EC" id="2.1.1.190" evidence="7"/>
<dbReference type="SUPFAM" id="SSF53335">
    <property type="entry name" value="S-adenosyl-L-methionine-dependent methyltransferases"/>
    <property type="match status" value="1"/>
</dbReference>
<sequence>MARRKKGPLFIDDVTVTGAGAKGKGVGKTEDGQVVFIQNAVPGDRVKVRVFKRKRSFVEGKAVEYHELSKDRVQPACEHFGTCGGCKWQNWDYSKQLEYKDSEVQNNLVRLGHVEVEEYLPILGCESDYFYRNKMEFSFSNKRWITEEEAQSGAELGTTNALGFHIPGMWDKVLNVTKCHLQPDPSNAIRNFIRQYALDHNLEFFDLREQSGLLRTVMIRTALSGENMVLIQFYDDLVEEREGLMNALIAEFPEITSLLYTINQKGNDSIYDCDVEVFHGRDHIFEVMPAYYDPSTELRFKVGPKSFYQTNPKQAHSLYVQALEFAELKGDELVYDLYTGTGTIACFLAQKAGKVVGIESVPDAIKDAKFNAEMNGLNNTTFVVGDMKDALTPSFVEEHGMPDVVVTDPPRDGMHAKVVEQLLNMKPKRIVYVSCNSATQARDLGLLQSAYRIVKSRAVDMFPQTHHIENVAVLELK</sequence>
<feature type="binding site" evidence="4">
    <location>
        <position position="309"/>
    </location>
    <ligand>
        <name>S-adenosyl-L-methionine</name>
        <dbReference type="ChEBI" id="CHEBI:59789"/>
    </ligand>
</feature>
<organism evidence="7 8">
    <name type="scientific">Phaeocystidibacter marisrubri</name>
    <dbReference type="NCBI Taxonomy" id="1577780"/>
    <lineage>
        <taxon>Bacteria</taxon>
        <taxon>Pseudomonadati</taxon>
        <taxon>Bacteroidota</taxon>
        <taxon>Flavobacteriia</taxon>
        <taxon>Flavobacteriales</taxon>
        <taxon>Phaeocystidibacteraceae</taxon>
        <taxon>Phaeocystidibacter</taxon>
    </lineage>
</organism>
<dbReference type="InterPro" id="IPR012340">
    <property type="entry name" value="NA-bd_OB-fold"/>
</dbReference>
<feature type="binding site" evidence="4">
    <location>
        <position position="359"/>
    </location>
    <ligand>
        <name>S-adenosyl-L-methionine</name>
        <dbReference type="ChEBI" id="CHEBI:59789"/>
    </ligand>
</feature>
<feature type="domain" description="TRAM" evidence="6">
    <location>
        <begin position="3"/>
        <end position="64"/>
    </location>
</feature>
<keyword evidence="8" id="KW-1185">Reference proteome</keyword>
<dbReference type="InterPro" id="IPR010280">
    <property type="entry name" value="U5_MeTrfase_fam"/>
</dbReference>
<comment type="similarity">
    <text evidence="4">Belongs to the class I-like SAM-binding methyltransferase superfamily. RNA M5U methyltransferase family.</text>
</comment>
<accession>A0A6L3ZKM5</accession>
<gene>
    <name evidence="7" type="primary">rlmD</name>
    <name evidence="7" type="ORF">F8C82_06315</name>
</gene>
<dbReference type="Gene3D" id="3.40.50.150">
    <property type="entry name" value="Vaccinia Virus protein VP39"/>
    <property type="match status" value="1"/>
</dbReference>
<proteinExistence type="inferred from homology"/>
<keyword evidence="3 4" id="KW-0949">S-adenosyl-L-methionine</keyword>
<dbReference type="InterPro" id="IPR029063">
    <property type="entry name" value="SAM-dependent_MTases_sf"/>
</dbReference>
<keyword evidence="1 4" id="KW-0489">Methyltransferase</keyword>
<dbReference type="PROSITE" id="PS01230">
    <property type="entry name" value="TRMA_1"/>
    <property type="match status" value="1"/>
</dbReference>
<evidence type="ECO:0000259" key="6">
    <source>
        <dbReference type="PROSITE" id="PS50926"/>
    </source>
</evidence>
<keyword evidence="2 4" id="KW-0808">Transferase</keyword>
<dbReference type="PROSITE" id="PS51687">
    <property type="entry name" value="SAM_MT_RNA_M5U"/>
    <property type="match status" value="1"/>
</dbReference>
<dbReference type="CDD" id="cd02440">
    <property type="entry name" value="AdoMet_MTases"/>
    <property type="match status" value="1"/>
</dbReference>
<feature type="binding site" evidence="4">
    <location>
        <position position="338"/>
    </location>
    <ligand>
        <name>S-adenosyl-L-methionine</name>
        <dbReference type="ChEBI" id="CHEBI:59789"/>
    </ligand>
</feature>
<dbReference type="EMBL" id="WBVQ01000001">
    <property type="protein sequence ID" value="KAB2818015.1"/>
    <property type="molecule type" value="Genomic_DNA"/>
</dbReference>
<evidence type="ECO:0000313" key="7">
    <source>
        <dbReference type="EMBL" id="KAB2818015.1"/>
    </source>
</evidence>
<dbReference type="RefSeq" id="WP_151692703.1">
    <property type="nucleotide sequence ID" value="NZ_BMGX01000002.1"/>
</dbReference>
<dbReference type="SUPFAM" id="SSF50249">
    <property type="entry name" value="Nucleic acid-binding proteins"/>
    <property type="match status" value="1"/>
</dbReference>
<evidence type="ECO:0000256" key="5">
    <source>
        <dbReference type="PROSITE-ProRule" id="PRU10015"/>
    </source>
</evidence>
<feature type="active site" description="Nucleophile" evidence="4">
    <location>
        <position position="435"/>
    </location>
</feature>
<dbReference type="FunFam" id="3.40.50.150:FF:000009">
    <property type="entry name" value="23S rRNA (Uracil(1939)-C(5))-methyltransferase RlmD"/>
    <property type="match status" value="1"/>
</dbReference>
<dbReference type="PROSITE" id="PS50926">
    <property type="entry name" value="TRAM"/>
    <property type="match status" value="1"/>
</dbReference>
<dbReference type="Gene3D" id="2.40.50.1070">
    <property type="match status" value="1"/>
</dbReference>
<dbReference type="Pfam" id="PF01938">
    <property type="entry name" value="TRAM"/>
    <property type="match status" value="1"/>
</dbReference>
<dbReference type="Pfam" id="PF05958">
    <property type="entry name" value="tRNA_U5-meth_tr"/>
    <property type="match status" value="1"/>
</dbReference>
<dbReference type="GO" id="GO:0070475">
    <property type="term" value="P:rRNA base methylation"/>
    <property type="evidence" value="ECO:0007669"/>
    <property type="project" value="TreeGrafter"/>
</dbReference>
<dbReference type="Gene3D" id="2.40.50.140">
    <property type="entry name" value="Nucleic acid-binding proteins"/>
    <property type="match status" value="1"/>
</dbReference>
<comment type="caution">
    <text evidence="7">The sequence shown here is derived from an EMBL/GenBank/DDBJ whole genome shotgun (WGS) entry which is preliminary data.</text>
</comment>
<evidence type="ECO:0000256" key="2">
    <source>
        <dbReference type="ARBA" id="ARBA00022679"/>
    </source>
</evidence>